<accession>A0ABW3EZX5</accession>
<dbReference type="Pfam" id="PF00072">
    <property type="entry name" value="Response_reg"/>
    <property type="match status" value="1"/>
</dbReference>
<gene>
    <name evidence="8" type="ORF">ACFQ11_29725</name>
</gene>
<evidence type="ECO:0000313" key="8">
    <source>
        <dbReference type="EMBL" id="MFD0904597.1"/>
    </source>
</evidence>
<dbReference type="SMART" id="SM00448">
    <property type="entry name" value="REC"/>
    <property type="match status" value="1"/>
</dbReference>
<dbReference type="InterPro" id="IPR000792">
    <property type="entry name" value="Tscrpt_reg_LuxR_C"/>
</dbReference>
<reference evidence="9" key="1">
    <citation type="journal article" date="2019" name="Int. J. Syst. Evol. Microbiol.">
        <title>The Global Catalogue of Microorganisms (GCM) 10K type strain sequencing project: providing services to taxonomists for standard genome sequencing and annotation.</title>
        <authorList>
            <consortium name="The Broad Institute Genomics Platform"/>
            <consortium name="The Broad Institute Genome Sequencing Center for Infectious Disease"/>
            <person name="Wu L."/>
            <person name="Ma J."/>
        </authorList>
    </citation>
    <scope>NUCLEOTIDE SEQUENCE [LARGE SCALE GENOMIC DNA]</scope>
    <source>
        <strain evidence="9">JCM 31202</strain>
    </source>
</reference>
<dbReference type="Proteomes" id="UP001596972">
    <property type="component" value="Unassembled WGS sequence"/>
</dbReference>
<dbReference type="InterPro" id="IPR016032">
    <property type="entry name" value="Sig_transdc_resp-reg_C-effctor"/>
</dbReference>
<feature type="domain" description="HTH luxR-type" evidence="6">
    <location>
        <begin position="148"/>
        <end position="213"/>
    </location>
</feature>
<evidence type="ECO:0000259" key="6">
    <source>
        <dbReference type="PROSITE" id="PS50043"/>
    </source>
</evidence>
<dbReference type="EMBL" id="JBHTJA010000091">
    <property type="protein sequence ID" value="MFD0904597.1"/>
    <property type="molecule type" value="Genomic_DNA"/>
</dbReference>
<evidence type="ECO:0000256" key="1">
    <source>
        <dbReference type="ARBA" id="ARBA00022553"/>
    </source>
</evidence>
<organism evidence="8 9">
    <name type="scientific">Actinomadura sediminis</name>
    <dbReference type="NCBI Taxonomy" id="1038904"/>
    <lineage>
        <taxon>Bacteria</taxon>
        <taxon>Bacillati</taxon>
        <taxon>Actinomycetota</taxon>
        <taxon>Actinomycetes</taxon>
        <taxon>Streptosporangiales</taxon>
        <taxon>Thermomonosporaceae</taxon>
        <taxon>Actinomadura</taxon>
    </lineage>
</organism>
<evidence type="ECO:0000256" key="5">
    <source>
        <dbReference type="PROSITE-ProRule" id="PRU00169"/>
    </source>
</evidence>
<keyword evidence="2" id="KW-0805">Transcription regulation</keyword>
<dbReference type="PROSITE" id="PS50110">
    <property type="entry name" value="RESPONSE_REGULATORY"/>
    <property type="match status" value="1"/>
</dbReference>
<dbReference type="RefSeq" id="WP_378304624.1">
    <property type="nucleotide sequence ID" value="NZ_JBHTJA010000091.1"/>
</dbReference>
<keyword evidence="3" id="KW-0238">DNA-binding</keyword>
<dbReference type="SUPFAM" id="SSF46894">
    <property type="entry name" value="C-terminal effector domain of the bipartite response regulators"/>
    <property type="match status" value="1"/>
</dbReference>
<comment type="caution">
    <text evidence="8">The sequence shown here is derived from an EMBL/GenBank/DDBJ whole genome shotgun (WGS) entry which is preliminary data.</text>
</comment>
<dbReference type="CDD" id="cd06170">
    <property type="entry name" value="LuxR_C_like"/>
    <property type="match status" value="1"/>
</dbReference>
<dbReference type="InterPro" id="IPR039420">
    <property type="entry name" value="WalR-like"/>
</dbReference>
<feature type="domain" description="Response regulatory" evidence="7">
    <location>
        <begin position="3"/>
        <end position="119"/>
    </location>
</feature>
<keyword evidence="4" id="KW-0804">Transcription</keyword>
<evidence type="ECO:0000259" key="7">
    <source>
        <dbReference type="PROSITE" id="PS50110"/>
    </source>
</evidence>
<dbReference type="PANTHER" id="PTHR43214">
    <property type="entry name" value="TWO-COMPONENT RESPONSE REGULATOR"/>
    <property type="match status" value="1"/>
</dbReference>
<name>A0ABW3EZX5_9ACTN</name>
<dbReference type="InterPro" id="IPR001789">
    <property type="entry name" value="Sig_transdc_resp-reg_receiver"/>
</dbReference>
<sequence length="243" mass="25241">MIRVLLADDEAMIRAGVRAILAADPGIEVVAEAADGREAVEGVLAHRPDVALLDIRMPRLDGLAAAGELRRAAPGTGIIMLTTFGEDEYIERALSGGAGGFLLKSGDPHELIAGVRAVAGGAAYLSPKVAHRVISELRGGRISQEARARRRIADLTPRERQVLALVGAGLSNAEIARRIHVVEGTVKAYVSAILTRLDVKNRVQAAIVAYEAGLVDGNDAQDIAGAADGTDGTGPAPSGRARP</sequence>
<proteinExistence type="predicted"/>
<dbReference type="Gene3D" id="3.40.50.2300">
    <property type="match status" value="1"/>
</dbReference>
<keyword evidence="9" id="KW-1185">Reference proteome</keyword>
<keyword evidence="1 5" id="KW-0597">Phosphoprotein</keyword>
<dbReference type="InterPro" id="IPR011006">
    <property type="entry name" value="CheY-like_superfamily"/>
</dbReference>
<evidence type="ECO:0000313" key="9">
    <source>
        <dbReference type="Proteomes" id="UP001596972"/>
    </source>
</evidence>
<feature type="modified residue" description="4-aspartylphosphate" evidence="5">
    <location>
        <position position="54"/>
    </location>
</feature>
<dbReference type="Pfam" id="PF00196">
    <property type="entry name" value="GerE"/>
    <property type="match status" value="1"/>
</dbReference>
<evidence type="ECO:0000256" key="4">
    <source>
        <dbReference type="ARBA" id="ARBA00023163"/>
    </source>
</evidence>
<evidence type="ECO:0000256" key="3">
    <source>
        <dbReference type="ARBA" id="ARBA00023125"/>
    </source>
</evidence>
<dbReference type="PROSITE" id="PS00622">
    <property type="entry name" value="HTH_LUXR_1"/>
    <property type="match status" value="1"/>
</dbReference>
<dbReference type="SMART" id="SM00421">
    <property type="entry name" value="HTH_LUXR"/>
    <property type="match status" value="1"/>
</dbReference>
<dbReference type="CDD" id="cd17535">
    <property type="entry name" value="REC_NarL-like"/>
    <property type="match status" value="1"/>
</dbReference>
<protein>
    <submittedName>
        <fullName evidence="8">Response regulator</fullName>
    </submittedName>
</protein>
<dbReference type="PRINTS" id="PR00038">
    <property type="entry name" value="HTHLUXR"/>
</dbReference>
<evidence type="ECO:0000256" key="2">
    <source>
        <dbReference type="ARBA" id="ARBA00023015"/>
    </source>
</evidence>
<dbReference type="PANTHER" id="PTHR43214:SF24">
    <property type="entry name" value="TRANSCRIPTIONAL REGULATORY PROTEIN NARL-RELATED"/>
    <property type="match status" value="1"/>
</dbReference>
<dbReference type="InterPro" id="IPR058245">
    <property type="entry name" value="NreC/VraR/RcsB-like_REC"/>
</dbReference>
<dbReference type="SUPFAM" id="SSF52172">
    <property type="entry name" value="CheY-like"/>
    <property type="match status" value="1"/>
</dbReference>
<dbReference type="PROSITE" id="PS50043">
    <property type="entry name" value="HTH_LUXR_2"/>
    <property type="match status" value="1"/>
</dbReference>